<dbReference type="InterPro" id="IPR011050">
    <property type="entry name" value="Pectin_lyase_fold/virulence"/>
</dbReference>
<evidence type="ECO:0000256" key="3">
    <source>
        <dbReference type="ARBA" id="ARBA00023295"/>
    </source>
</evidence>
<dbReference type="InterPro" id="IPR012334">
    <property type="entry name" value="Pectin_lyas_fold"/>
</dbReference>
<feature type="signal peptide" evidence="5">
    <location>
        <begin position="1"/>
        <end position="19"/>
    </location>
</feature>
<dbReference type="Pfam" id="PF00295">
    <property type="entry name" value="Glyco_hydro_28"/>
    <property type="match status" value="1"/>
</dbReference>
<comment type="similarity">
    <text evidence="1 4">Belongs to the glycosyl hydrolase 28 family.</text>
</comment>
<dbReference type="GO" id="GO:0005975">
    <property type="term" value="P:carbohydrate metabolic process"/>
    <property type="evidence" value="ECO:0007669"/>
    <property type="project" value="InterPro"/>
</dbReference>
<keyword evidence="6" id="KW-1185">Reference proteome</keyword>
<dbReference type="SMART" id="SM00710">
    <property type="entry name" value="PbH1"/>
    <property type="match status" value="7"/>
</dbReference>
<dbReference type="WBParaSite" id="ACRNAN_scaffold256.g10747.t1">
    <property type="protein sequence ID" value="ACRNAN_scaffold256.g10747.t1"/>
    <property type="gene ID" value="ACRNAN_scaffold256.g10747"/>
</dbReference>
<dbReference type="PANTHER" id="PTHR31339">
    <property type="entry name" value="PECTIN LYASE-RELATED"/>
    <property type="match status" value="1"/>
</dbReference>
<dbReference type="Proteomes" id="UP000887540">
    <property type="component" value="Unplaced"/>
</dbReference>
<dbReference type="InterPro" id="IPR000743">
    <property type="entry name" value="Glyco_hydro_28"/>
</dbReference>
<accession>A0A914DFR0</accession>
<dbReference type="AlphaFoldDB" id="A0A914DFR0"/>
<evidence type="ECO:0000313" key="6">
    <source>
        <dbReference type="Proteomes" id="UP000887540"/>
    </source>
</evidence>
<evidence type="ECO:0000256" key="1">
    <source>
        <dbReference type="ARBA" id="ARBA00008834"/>
    </source>
</evidence>
<dbReference type="GO" id="GO:0004650">
    <property type="term" value="F:polygalacturonase activity"/>
    <property type="evidence" value="ECO:0007669"/>
    <property type="project" value="InterPro"/>
</dbReference>
<proteinExistence type="inferred from homology"/>
<keyword evidence="2 4" id="KW-0378">Hydrolase</keyword>
<reference evidence="7" key="1">
    <citation type="submission" date="2022-11" db="UniProtKB">
        <authorList>
            <consortium name="WormBaseParasite"/>
        </authorList>
    </citation>
    <scope>IDENTIFICATION</scope>
</reference>
<evidence type="ECO:0000313" key="7">
    <source>
        <dbReference type="WBParaSite" id="ACRNAN_scaffold256.g10747.t1"/>
    </source>
</evidence>
<dbReference type="InterPro" id="IPR006626">
    <property type="entry name" value="PbH1"/>
</dbReference>
<evidence type="ECO:0000256" key="5">
    <source>
        <dbReference type="SAM" id="SignalP"/>
    </source>
</evidence>
<evidence type="ECO:0000256" key="2">
    <source>
        <dbReference type="ARBA" id="ARBA00022801"/>
    </source>
</evidence>
<organism evidence="6 7">
    <name type="scientific">Acrobeloides nanus</name>
    <dbReference type="NCBI Taxonomy" id="290746"/>
    <lineage>
        <taxon>Eukaryota</taxon>
        <taxon>Metazoa</taxon>
        <taxon>Ecdysozoa</taxon>
        <taxon>Nematoda</taxon>
        <taxon>Chromadorea</taxon>
        <taxon>Rhabditida</taxon>
        <taxon>Tylenchina</taxon>
        <taxon>Cephalobomorpha</taxon>
        <taxon>Cephaloboidea</taxon>
        <taxon>Cephalobidae</taxon>
        <taxon>Acrobeloides</taxon>
    </lineage>
</organism>
<evidence type="ECO:0000256" key="4">
    <source>
        <dbReference type="RuleBase" id="RU361169"/>
    </source>
</evidence>
<keyword evidence="5" id="KW-0732">Signal</keyword>
<feature type="chain" id="PRO_5036826413" evidence="5">
    <location>
        <begin position="20"/>
        <end position="449"/>
    </location>
</feature>
<sequence>MLLHFIIFCSISYFQQIHGQTYSVLQFGAIGNGKTDDTNAIRATLAAANNSNGGRVVFDSGYTFLSGCFNVTSNVILDVRGTILVPQNSSYFVPVPALPWMGGIPGWQSIVRSYNAQNITITGGGVIDGQGSPWWDCARNNLSLPPCNGFNRPNLVQLYNTIDVVVYNIHLKDSPMWNLHLANTTNVHIYNVNITAPSDSHNTDGYDIDCSVNMLLENSFYNGGDDAIAVKSGIDYFGRTFGRTTANVIIRNMTIGTSHGLSIGSEMSAGVRNVTFQNITMNGSGAGPRIKSQRGRGGVVQDITYQDITLYNVDTAIDITMNYSKKYIPPTNDTATPKFININIVNLHAENSNYGWYLDGLPESAVNNTFLSNITLTNTKHLIQLCDYTYGICDNSTVLPYCPTCIQAEPCVDMSSDCTQYLGQCSSPVYLFVENRVICAILAKIVGLE</sequence>
<dbReference type="PANTHER" id="PTHR31339:SF9">
    <property type="entry name" value="PLASMIN AND FIBRONECTIN-BINDING PROTEIN A"/>
    <property type="match status" value="1"/>
</dbReference>
<dbReference type="Gene3D" id="2.160.20.10">
    <property type="entry name" value="Single-stranded right-handed beta-helix, Pectin lyase-like"/>
    <property type="match status" value="1"/>
</dbReference>
<dbReference type="InterPro" id="IPR051801">
    <property type="entry name" value="GH28_Enzymes"/>
</dbReference>
<name>A0A914DFR0_9BILA</name>
<keyword evidence="3 4" id="KW-0326">Glycosidase</keyword>
<dbReference type="SUPFAM" id="SSF51126">
    <property type="entry name" value="Pectin lyase-like"/>
    <property type="match status" value="1"/>
</dbReference>
<protein>
    <submittedName>
        <fullName evidence="7">Glycoside hydrolase family 28 protein</fullName>
    </submittedName>
</protein>